<feature type="binding site" evidence="8">
    <location>
        <position position="197"/>
    </location>
    <ligand>
        <name>Zn(2+)</name>
        <dbReference type="ChEBI" id="CHEBI:29105"/>
    </ligand>
</feature>
<dbReference type="InterPro" id="IPR011059">
    <property type="entry name" value="Metal-dep_hydrolase_composite"/>
</dbReference>
<dbReference type="GO" id="GO:0046872">
    <property type="term" value="F:metal ion binding"/>
    <property type="evidence" value="ECO:0007669"/>
    <property type="project" value="UniProtKB-KW"/>
</dbReference>
<comment type="cofactor">
    <cofactor evidence="8">
        <name>a divalent metal cation</name>
        <dbReference type="ChEBI" id="CHEBI:60240"/>
    </cofactor>
    <text evidence="8">Binds 1 divalent metal cation per subunit.</text>
</comment>
<evidence type="ECO:0000313" key="11">
    <source>
        <dbReference type="Proteomes" id="UP000253208"/>
    </source>
</evidence>
<evidence type="ECO:0000256" key="3">
    <source>
        <dbReference type="ARBA" id="ARBA00022801"/>
    </source>
</evidence>
<organism evidence="10 11">
    <name type="scientific">Blautia obeum</name>
    <dbReference type="NCBI Taxonomy" id="40520"/>
    <lineage>
        <taxon>Bacteria</taxon>
        <taxon>Bacillati</taxon>
        <taxon>Bacillota</taxon>
        <taxon>Clostridia</taxon>
        <taxon>Lachnospirales</taxon>
        <taxon>Lachnospiraceae</taxon>
        <taxon>Blautia</taxon>
    </lineage>
</organism>
<feature type="binding site" evidence="7">
    <location>
        <begin position="221"/>
        <end position="222"/>
    </location>
    <ligand>
        <name>substrate</name>
    </ligand>
</feature>
<feature type="binding site" evidence="8">
    <location>
        <position position="131"/>
    </location>
    <ligand>
        <name>Zn(2+)</name>
        <dbReference type="ChEBI" id="CHEBI:29105"/>
    </ligand>
</feature>
<comment type="caution">
    <text evidence="10">The sequence shown here is derived from an EMBL/GenBank/DDBJ whole genome shotgun (WGS) entry which is preliminary data.</text>
</comment>
<keyword evidence="4 5" id="KW-0119">Carbohydrate metabolism</keyword>
<dbReference type="PANTHER" id="PTHR11113">
    <property type="entry name" value="N-ACETYLGLUCOSAMINE-6-PHOSPHATE DEACETYLASE"/>
    <property type="match status" value="1"/>
</dbReference>
<keyword evidence="2 8" id="KW-0479">Metal-binding</keyword>
<dbReference type="EMBL" id="PSQG01000002">
    <property type="protein sequence ID" value="RCH46051.1"/>
    <property type="molecule type" value="Genomic_DNA"/>
</dbReference>
<dbReference type="AlphaFoldDB" id="A0A367G7W7"/>
<feature type="binding site" evidence="7">
    <location>
        <position position="229"/>
    </location>
    <ligand>
        <name>substrate</name>
    </ligand>
</feature>
<evidence type="ECO:0000256" key="2">
    <source>
        <dbReference type="ARBA" id="ARBA00022723"/>
    </source>
</evidence>
<feature type="active site" description="Proton donor/acceptor" evidence="6">
    <location>
        <position position="276"/>
    </location>
</feature>
<evidence type="ECO:0000256" key="7">
    <source>
        <dbReference type="PIRSR" id="PIRSR038994-2"/>
    </source>
</evidence>
<keyword evidence="3 5" id="KW-0378">Hydrolase</keyword>
<name>A0A367G7W7_9FIRM</name>
<feature type="binding site" evidence="7">
    <location>
        <position position="142"/>
    </location>
    <ligand>
        <name>substrate</name>
    </ligand>
</feature>
<sequence>MIIDNVYVFTSDKAFVKGGIILDGDKIRQVYEEKDAPQLNGDVLDGKGCYAIPGLIDLHFHGCKGDDFCDGDKAAIGRIAEYEASVGVTAIAPATMTLPVEELEQILHTAAEYKKETKDCRKADFLGINMEGPFISPAKKGAQDARNILPCNVEICDRFLKASEGLVKFIGIAPEESEHAAEFIREVHERVNVSLAHTNADYDTAMEACRAGANHAVHLYNAMPAFTHRAPGVVGAVFDNKDVMAEIICDGIHIHPSVVRATFQMMGADRMILISDSMRATGMPDGQYTLGGLDVKVVGRLATLVSDGAIAGSATNLMDCMRTVVKKMDLPLETAVACATINPARSLGVEEQYGSLEAGKKAHVVLLDRDLELKAVIKDGVKIR</sequence>
<evidence type="ECO:0000256" key="1">
    <source>
        <dbReference type="ARBA" id="ARBA00010716"/>
    </source>
</evidence>
<comment type="similarity">
    <text evidence="1 5">Belongs to the metallo-dependent hydrolases superfamily. NagA family.</text>
</comment>
<protein>
    <submittedName>
        <fullName evidence="10">N-acetylglucosamine-6-phosphate deacetylase</fullName>
    </submittedName>
</protein>
<dbReference type="SUPFAM" id="SSF51338">
    <property type="entry name" value="Composite domain of metallo-dependent hydrolases"/>
    <property type="match status" value="1"/>
</dbReference>
<dbReference type="InterPro" id="IPR003764">
    <property type="entry name" value="GlcNAc_6-P_deAcase"/>
</dbReference>
<evidence type="ECO:0000313" key="10">
    <source>
        <dbReference type="EMBL" id="RCH46051.1"/>
    </source>
</evidence>
<dbReference type="Pfam" id="PF01979">
    <property type="entry name" value="Amidohydro_1"/>
    <property type="match status" value="1"/>
</dbReference>
<dbReference type="RefSeq" id="WP_114001500.1">
    <property type="nucleotide sequence ID" value="NZ_PSQG01000002.1"/>
</dbReference>
<evidence type="ECO:0000256" key="8">
    <source>
        <dbReference type="PIRSR" id="PIRSR038994-3"/>
    </source>
</evidence>
<dbReference type="GO" id="GO:0006046">
    <property type="term" value="P:N-acetylglucosamine catabolic process"/>
    <property type="evidence" value="ECO:0007669"/>
    <property type="project" value="TreeGrafter"/>
</dbReference>
<feature type="binding site" evidence="7">
    <location>
        <position position="253"/>
    </location>
    <ligand>
        <name>substrate</name>
    </ligand>
</feature>
<accession>A0A367G7W7</accession>
<evidence type="ECO:0000256" key="5">
    <source>
        <dbReference type="PIRNR" id="PIRNR038994"/>
    </source>
</evidence>
<dbReference type="NCBIfam" id="TIGR00221">
    <property type="entry name" value="nagA"/>
    <property type="match status" value="1"/>
</dbReference>
<dbReference type="GO" id="GO:0008448">
    <property type="term" value="F:N-acetylglucosamine-6-phosphate deacetylase activity"/>
    <property type="evidence" value="ECO:0007669"/>
    <property type="project" value="InterPro"/>
</dbReference>
<evidence type="ECO:0000256" key="6">
    <source>
        <dbReference type="PIRSR" id="PIRSR038994-1"/>
    </source>
</evidence>
<gene>
    <name evidence="10" type="primary">nagA</name>
    <name evidence="10" type="ORF">C4886_01405</name>
</gene>
<feature type="domain" description="Amidohydrolase-related" evidence="9">
    <location>
        <begin position="51"/>
        <end position="380"/>
    </location>
</feature>
<dbReference type="SUPFAM" id="SSF51556">
    <property type="entry name" value="Metallo-dependent hydrolases"/>
    <property type="match status" value="1"/>
</dbReference>
<dbReference type="Proteomes" id="UP000253208">
    <property type="component" value="Unassembled WGS sequence"/>
</dbReference>
<dbReference type="Gene3D" id="3.20.20.140">
    <property type="entry name" value="Metal-dependent hydrolases"/>
    <property type="match status" value="1"/>
</dbReference>
<reference evidence="10 11" key="1">
    <citation type="submission" date="2018-02" db="EMBL/GenBank/DDBJ databases">
        <title>Complete genome sequencing of Faecalibacterium prausnitzii strains isolated from the human gut.</title>
        <authorList>
            <person name="Fitzgerald B.C."/>
            <person name="Shkoporov A.N."/>
            <person name="Ross P.R."/>
            <person name="Hill C."/>
        </authorList>
    </citation>
    <scope>NUCLEOTIDE SEQUENCE [LARGE SCALE GENOMIC DNA]</scope>
    <source>
        <strain evidence="10 11">APC942/31-1</strain>
    </source>
</reference>
<feature type="binding site" evidence="8">
    <location>
        <position position="218"/>
    </location>
    <ligand>
        <name>Zn(2+)</name>
        <dbReference type="ChEBI" id="CHEBI:29105"/>
    </ligand>
</feature>
<feature type="binding site" evidence="7">
    <location>
        <begin position="310"/>
        <end position="312"/>
    </location>
    <ligand>
        <name>substrate</name>
    </ligand>
</feature>
<proteinExistence type="inferred from homology"/>
<dbReference type="Gene3D" id="2.30.40.10">
    <property type="entry name" value="Urease, subunit C, domain 1"/>
    <property type="match status" value="1"/>
</dbReference>
<dbReference type="InterPro" id="IPR006680">
    <property type="entry name" value="Amidohydro-rel"/>
</dbReference>
<dbReference type="CDD" id="cd00854">
    <property type="entry name" value="NagA"/>
    <property type="match status" value="1"/>
</dbReference>
<evidence type="ECO:0000259" key="9">
    <source>
        <dbReference type="Pfam" id="PF01979"/>
    </source>
</evidence>
<dbReference type="InterPro" id="IPR032466">
    <property type="entry name" value="Metal_Hydrolase"/>
</dbReference>
<dbReference type="PIRSF" id="PIRSF038994">
    <property type="entry name" value="NagA"/>
    <property type="match status" value="1"/>
</dbReference>
<dbReference type="PANTHER" id="PTHR11113:SF14">
    <property type="entry name" value="N-ACETYLGLUCOSAMINE-6-PHOSPHATE DEACETYLASE"/>
    <property type="match status" value="1"/>
</dbReference>
<evidence type="ECO:0000256" key="4">
    <source>
        <dbReference type="ARBA" id="ARBA00023277"/>
    </source>
</evidence>